<evidence type="ECO:0000313" key="1">
    <source>
        <dbReference type="EMBL" id="NEM05008.1"/>
    </source>
</evidence>
<comment type="caution">
    <text evidence="1">The sequence shown here is derived from an EMBL/GenBank/DDBJ whole genome shotgun (WGS) entry which is preliminary data.</text>
</comment>
<evidence type="ECO:0000313" key="2">
    <source>
        <dbReference type="Proteomes" id="UP000471126"/>
    </source>
</evidence>
<dbReference type="RefSeq" id="WP_163475220.1">
    <property type="nucleotide sequence ID" value="NZ_JAAGWE010000007.1"/>
</dbReference>
<proteinExistence type="predicted"/>
<organism evidence="1 2">
    <name type="scientific">Geodermatophilus normandii</name>
    <dbReference type="NCBI Taxonomy" id="1137989"/>
    <lineage>
        <taxon>Bacteria</taxon>
        <taxon>Bacillati</taxon>
        <taxon>Actinomycetota</taxon>
        <taxon>Actinomycetes</taxon>
        <taxon>Geodermatophilales</taxon>
        <taxon>Geodermatophilaceae</taxon>
        <taxon>Geodermatophilus</taxon>
    </lineage>
</organism>
<dbReference type="EMBL" id="JAAGWE010000007">
    <property type="protein sequence ID" value="NEM05008.1"/>
    <property type="molecule type" value="Genomic_DNA"/>
</dbReference>
<gene>
    <name evidence="1" type="ORF">GCU54_03075</name>
</gene>
<accession>A0A6P0GAR2</accession>
<protein>
    <recommendedName>
        <fullName evidence="3">LGFP repeat-containing protein</fullName>
    </recommendedName>
</protein>
<dbReference type="Pfam" id="PF08310">
    <property type="entry name" value="LGFP"/>
    <property type="match status" value="14"/>
</dbReference>
<dbReference type="Proteomes" id="UP000471126">
    <property type="component" value="Unassembled WGS sequence"/>
</dbReference>
<name>A0A6P0GAR2_9ACTN</name>
<evidence type="ECO:0008006" key="3">
    <source>
        <dbReference type="Google" id="ProtNLM"/>
    </source>
</evidence>
<sequence length="1065" mass="108252">MRQPRTRVRLVTLAGLLALVALLLAGSLPGDDDRLDEAADLSQFRAGDIISDAIFFDGWSMPTWDVQRFLDLKGASCRTGSDGSPCLKAYRQDTPDRAADAHCAFYDGQPQETAAAIISKVGQACGINPRVLLVTLQKEQSLVTTSGGDNLYARRYREAMGFACPDTAPCNPAYNGFFNQVYSAAHRFKEYAAKPINYFPGRWNTILYNPNRACGSSSVFIYNQATAGLYTYTPYQPNAAALRAGYGTGDGCSTYGNRNFFSYYTDWFGSTHEPGAAAISDSYHRTGPNVLGAPTTPVQCGLAGGGCYQIFARGAIYWTPATGAHPLRGAVYDAWAARGRENGPLGYPISAEAATGDGAGAYQLFQGGGVYWTAGTGALPVRGGIRAAWDREGRDNGALGFPTSDEKPVGDGVGTLQEFQGGTIYYTDATGAAPVRGAIRAVWGSGGGVTGPLRYPTTPEVVASDRSGVVQRFQGGVMAYSDGTGAQPVRGALLATWERVGGATGVLGYPTGAEAPGPVAGSAVQAFQRGTVHWSGATGGHPVTGRLATVWGERGGAAGPLGLPVSDARTLAGGAGTAQDFQNGSLYALTSGAVQVHGSVLARYRALGAEGGVLGLPVGEETTEGGAQVQRFQRGLVYWTPGGGALVVRGGLYTGWLVEGGLTGPLGAPGADEVAAGPGASQRFTGGSVHWSAVTGPQAVLGDLARAHEDLRGAAGPLGFPVGAATTSGSATVQRFQSGGIWWTSAGGAHAVRAGIATGWDAAGGLTGPLGAPVGDETAAGPGAMQRFTGGTVYWSAATGPQSVRGEVLQAYEATRGAAGPLGFPAAAETTSGSARVQRFQSGGIWWTSAGGAHPVRGAIGAAWEAGGGLTGPLGAPVGGETAAGPGASQRFTGGTVYWSAATGPQPVRGDIGRAYLDAGGPGGPLGFPVGAESASGPGRVQRFQSGGIWWTSAGGAHPVRGAIGAAWEAGGGLTGPLGPPLGTEVPAATGAAQRFANGTVYWSAATGPLRTTDAILAAHVQRGGAAGDLGDPLGHVYSWGGGKRVDFARGWIVERNGVAEVTVG</sequence>
<reference evidence="1 2" key="1">
    <citation type="submission" date="2019-12" db="EMBL/GenBank/DDBJ databases">
        <title>WGS of CPCC 203550 I12A-02606.</title>
        <authorList>
            <person name="Jiang Z."/>
        </authorList>
    </citation>
    <scope>NUCLEOTIDE SEQUENCE [LARGE SCALE GENOMIC DNA]</scope>
    <source>
        <strain evidence="1 2">I12A-02606</strain>
    </source>
</reference>
<dbReference type="InterPro" id="IPR013207">
    <property type="entry name" value="LGFP"/>
</dbReference>
<dbReference type="AlphaFoldDB" id="A0A6P0GAR2"/>